<dbReference type="InterPro" id="IPR044730">
    <property type="entry name" value="RNase_H-like_dom_plant"/>
</dbReference>
<feature type="domain" description="RNase H type-1" evidence="2">
    <location>
        <begin position="93"/>
        <end position="218"/>
    </location>
</feature>
<reference evidence="3 4" key="1">
    <citation type="journal article" date="2023" name="Life. Sci Alliance">
        <title>Evolutionary insights into 3D genome organization and epigenetic landscape of Vigna mungo.</title>
        <authorList>
            <person name="Junaid A."/>
            <person name="Singh B."/>
            <person name="Bhatia S."/>
        </authorList>
    </citation>
    <scope>NUCLEOTIDE SEQUENCE [LARGE SCALE GENOMIC DNA]</scope>
    <source>
        <strain evidence="3">Urdbean</strain>
    </source>
</reference>
<evidence type="ECO:0000313" key="4">
    <source>
        <dbReference type="Proteomes" id="UP001374535"/>
    </source>
</evidence>
<proteinExistence type="predicted"/>
<protein>
    <recommendedName>
        <fullName evidence="2">RNase H type-1 domain-containing protein</fullName>
    </recommendedName>
</protein>
<dbReference type="InterPro" id="IPR053151">
    <property type="entry name" value="RNase_H-like"/>
</dbReference>
<feature type="region of interest" description="Disordered" evidence="1">
    <location>
        <begin position="44"/>
        <end position="67"/>
    </location>
</feature>
<gene>
    <name evidence="3" type="ORF">V8G54_017488</name>
</gene>
<accession>A0AAQ3NPV5</accession>
<feature type="compositionally biased region" description="Basic and acidic residues" evidence="1">
    <location>
        <begin position="44"/>
        <end position="62"/>
    </location>
</feature>
<dbReference type="Gene3D" id="3.30.420.10">
    <property type="entry name" value="Ribonuclease H-like superfamily/Ribonuclease H"/>
    <property type="match status" value="1"/>
</dbReference>
<dbReference type="InterPro" id="IPR012337">
    <property type="entry name" value="RNaseH-like_sf"/>
</dbReference>
<dbReference type="AlphaFoldDB" id="A0AAQ3NPV5"/>
<keyword evidence="4" id="KW-1185">Reference proteome</keyword>
<evidence type="ECO:0000259" key="2">
    <source>
        <dbReference type="Pfam" id="PF13456"/>
    </source>
</evidence>
<sequence>MSGNKDGEGSSWTSRFLKVASAAAATAVVAGGIIAALSSSSANSEHETAFSPRHESEERYHGDPWSPKQLYNRGGATLVAKWEKPEVGWVKLNVDGSQDLFKGPSAGCGGVVRDSSAKWVCGFAIKLLDSSLKAHQTELQAILTGLEFASRMKLKKVVLESDHNSAVSMVKNGVKPNHEDYVVVEEIKEKLARFEGEVRLVLINTMANSVADRLANNARDPSFNPVYQEYVDPPKNCVQYLQRDQMGCVTSF</sequence>
<evidence type="ECO:0000313" key="3">
    <source>
        <dbReference type="EMBL" id="WVZ12958.1"/>
    </source>
</evidence>
<evidence type="ECO:0000256" key="1">
    <source>
        <dbReference type="SAM" id="MobiDB-lite"/>
    </source>
</evidence>
<dbReference type="CDD" id="cd06222">
    <property type="entry name" value="RNase_H_like"/>
    <property type="match status" value="1"/>
</dbReference>
<name>A0AAQ3NPV5_VIGMU</name>
<dbReference type="InterPro" id="IPR002156">
    <property type="entry name" value="RNaseH_domain"/>
</dbReference>
<dbReference type="EMBL" id="CP144696">
    <property type="protein sequence ID" value="WVZ12958.1"/>
    <property type="molecule type" value="Genomic_DNA"/>
</dbReference>
<dbReference type="PANTHER" id="PTHR47723">
    <property type="entry name" value="OS05G0353850 PROTEIN"/>
    <property type="match status" value="1"/>
</dbReference>
<dbReference type="PANTHER" id="PTHR47723:SF19">
    <property type="entry name" value="POLYNUCLEOTIDYL TRANSFERASE, RIBONUCLEASE H-LIKE SUPERFAMILY PROTEIN"/>
    <property type="match status" value="1"/>
</dbReference>
<dbReference type="SUPFAM" id="SSF53098">
    <property type="entry name" value="Ribonuclease H-like"/>
    <property type="match status" value="1"/>
</dbReference>
<dbReference type="InterPro" id="IPR036397">
    <property type="entry name" value="RNaseH_sf"/>
</dbReference>
<dbReference type="GO" id="GO:0004523">
    <property type="term" value="F:RNA-DNA hybrid ribonuclease activity"/>
    <property type="evidence" value="ECO:0007669"/>
    <property type="project" value="InterPro"/>
</dbReference>
<dbReference type="GO" id="GO:0003676">
    <property type="term" value="F:nucleic acid binding"/>
    <property type="evidence" value="ECO:0007669"/>
    <property type="project" value="InterPro"/>
</dbReference>
<dbReference type="Pfam" id="PF13456">
    <property type="entry name" value="RVT_3"/>
    <property type="match status" value="1"/>
</dbReference>
<organism evidence="3 4">
    <name type="scientific">Vigna mungo</name>
    <name type="common">Black gram</name>
    <name type="synonym">Phaseolus mungo</name>
    <dbReference type="NCBI Taxonomy" id="3915"/>
    <lineage>
        <taxon>Eukaryota</taxon>
        <taxon>Viridiplantae</taxon>
        <taxon>Streptophyta</taxon>
        <taxon>Embryophyta</taxon>
        <taxon>Tracheophyta</taxon>
        <taxon>Spermatophyta</taxon>
        <taxon>Magnoliopsida</taxon>
        <taxon>eudicotyledons</taxon>
        <taxon>Gunneridae</taxon>
        <taxon>Pentapetalae</taxon>
        <taxon>rosids</taxon>
        <taxon>fabids</taxon>
        <taxon>Fabales</taxon>
        <taxon>Fabaceae</taxon>
        <taxon>Papilionoideae</taxon>
        <taxon>50 kb inversion clade</taxon>
        <taxon>NPAAA clade</taxon>
        <taxon>indigoferoid/millettioid clade</taxon>
        <taxon>Phaseoleae</taxon>
        <taxon>Vigna</taxon>
    </lineage>
</organism>
<dbReference type="Proteomes" id="UP001374535">
    <property type="component" value="Chromosome 5"/>
</dbReference>